<keyword evidence="2" id="KW-1185">Reference proteome</keyword>
<proteinExistence type="predicted"/>
<gene>
    <name evidence="1" type="ORF">MCHLO_07754</name>
</gene>
<reference evidence="1" key="1">
    <citation type="submission" date="2014-09" db="EMBL/GenBank/DDBJ databases">
        <title>Genome sequence of the luminous mushroom Mycena chlorophos for searching fungal bioluminescence genes.</title>
        <authorList>
            <person name="Tanaka Y."/>
            <person name="Kasuga D."/>
            <person name="Oba Y."/>
            <person name="Hase S."/>
            <person name="Sato K."/>
            <person name="Oba Y."/>
            <person name="Sakakibara Y."/>
        </authorList>
    </citation>
    <scope>NUCLEOTIDE SEQUENCE</scope>
</reference>
<name>A0ABQ0LHD4_MYCCL</name>
<evidence type="ECO:0000313" key="2">
    <source>
        <dbReference type="Proteomes" id="UP000815677"/>
    </source>
</evidence>
<dbReference type="EMBL" id="DF846519">
    <property type="protein sequence ID" value="GAT50518.1"/>
    <property type="molecule type" value="Genomic_DNA"/>
</dbReference>
<organism evidence="1 2">
    <name type="scientific">Mycena chlorophos</name>
    <name type="common">Agaric fungus</name>
    <name type="synonym">Agaricus chlorophos</name>
    <dbReference type="NCBI Taxonomy" id="658473"/>
    <lineage>
        <taxon>Eukaryota</taxon>
        <taxon>Fungi</taxon>
        <taxon>Dikarya</taxon>
        <taxon>Basidiomycota</taxon>
        <taxon>Agaricomycotina</taxon>
        <taxon>Agaricomycetes</taxon>
        <taxon>Agaricomycetidae</taxon>
        <taxon>Agaricales</taxon>
        <taxon>Marasmiineae</taxon>
        <taxon>Mycenaceae</taxon>
        <taxon>Mycena</taxon>
    </lineage>
</organism>
<sequence length="192" mass="21769">MLPRLDRDAFGRLLSKPLPTHWHWIRARPACRVHYAYLPGTRPKRCRSGGWCWARGRRREGMLSISRVLARWRDGLVLQDDGEVSISAPKRAAGPQSSEAVGRDVGVQSGRWWSTSNWAKLKPGRVPDEDGKVQSSYEDAINLPPSCAFLPLTLCSSTRRQRSQERHAVFASRENHVPWLATLPPGTYHPRL</sequence>
<evidence type="ECO:0000313" key="1">
    <source>
        <dbReference type="EMBL" id="GAT50518.1"/>
    </source>
</evidence>
<protein>
    <submittedName>
        <fullName evidence="1">Uncharacterized protein</fullName>
    </submittedName>
</protein>
<dbReference type="Proteomes" id="UP000815677">
    <property type="component" value="Unassembled WGS sequence"/>
</dbReference>
<accession>A0ABQ0LHD4</accession>